<organism evidence="3">
    <name type="scientific">Leptolyngbya sp. NK1-12</name>
    <dbReference type="NCBI Taxonomy" id="2547451"/>
    <lineage>
        <taxon>Bacteria</taxon>
        <taxon>Bacillati</taxon>
        <taxon>Cyanobacteriota</taxon>
        <taxon>Cyanophyceae</taxon>
        <taxon>Leptolyngbyales</taxon>
        <taxon>Leptolyngbyaceae</taxon>
        <taxon>Leptolyngbya group</taxon>
        <taxon>Leptolyngbya</taxon>
    </lineage>
</organism>
<protein>
    <submittedName>
        <fullName evidence="3">DUF4340 domain-containing protein</fullName>
    </submittedName>
</protein>
<dbReference type="EMBL" id="CP053586">
    <property type="protein sequence ID" value="WNZ25321.1"/>
    <property type="molecule type" value="Genomic_DNA"/>
</dbReference>
<dbReference type="AlphaFoldDB" id="A0AA97AJV4"/>
<dbReference type="Pfam" id="PF14238">
    <property type="entry name" value="DUF4340"/>
    <property type="match status" value="1"/>
</dbReference>
<sequence length="227" mass="24516">MKIKPSTLALVLVALGLGGIVLLVQQQPAPQSSNSEAGEQVVSEEEKPIFGFKEEDIQAFTLQTRLRTLRFERDKDGKWQMLEPEKTAASDPSIAFLLDLVATGKTQRTITAPASDREQFGLHQPLATIDLTLKDQKTHKLVIGEYDFNRSFLYAQADPPAEATDSLNLLLVSPNFDNAVNRPLDEWKQPATAGKSSPAPASPKASPQTSPAASPSPNPAASESPSN</sequence>
<feature type="region of interest" description="Disordered" evidence="1">
    <location>
        <begin position="180"/>
        <end position="227"/>
    </location>
</feature>
<dbReference type="RefSeq" id="WP_316431470.1">
    <property type="nucleotide sequence ID" value="NZ_CP053586.1"/>
</dbReference>
<evidence type="ECO:0000259" key="2">
    <source>
        <dbReference type="Pfam" id="PF14238"/>
    </source>
</evidence>
<gene>
    <name evidence="3" type="ORF">HJG54_22365</name>
</gene>
<dbReference type="InterPro" id="IPR025641">
    <property type="entry name" value="DUF4340"/>
</dbReference>
<evidence type="ECO:0000256" key="1">
    <source>
        <dbReference type="SAM" id="MobiDB-lite"/>
    </source>
</evidence>
<accession>A0AA97AJV4</accession>
<reference evidence="3" key="1">
    <citation type="submission" date="2020-05" db="EMBL/GenBank/DDBJ databases">
        <authorList>
            <person name="Zhu T."/>
            <person name="Keshari N."/>
            <person name="Lu X."/>
        </authorList>
    </citation>
    <scope>NUCLEOTIDE SEQUENCE</scope>
    <source>
        <strain evidence="3">NK1-12</strain>
    </source>
</reference>
<proteinExistence type="predicted"/>
<feature type="domain" description="DUF4340" evidence="2">
    <location>
        <begin position="79"/>
        <end position="189"/>
    </location>
</feature>
<feature type="compositionally biased region" description="Low complexity" evidence="1">
    <location>
        <begin position="190"/>
        <end position="227"/>
    </location>
</feature>
<name>A0AA97AJV4_9CYAN</name>
<evidence type="ECO:0000313" key="3">
    <source>
        <dbReference type="EMBL" id="WNZ25321.1"/>
    </source>
</evidence>